<dbReference type="AlphaFoldDB" id="A0A1S1Z1F0"/>
<evidence type="ECO:0000313" key="4">
    <source>
        <dbReference type="Proteomes" id="UP000179797"/>
    </source>
</evidence>
<proteinExistence type="inferred from homology"/>
<dbReference type="STRING" id="915059.NH26_12455"/>
<dbReference type="PRINTS" id="PR00081">
    <property type="entry name" value="GDHRDH"/>
</dbReference>
<dbReference type="Pfam" id="PF13561">
    <property type="entry name" value="adh_short_C2"/>
    <property type="match status" value="1"/>
</dbReference>
<evidence type="ECO:0000256" key="1">
    <source>
        <dbReference type="ARBA" id="ARBA00006484"/>
    </source>
</evidence>
<dbReference type="GO" id="GO:0008670">
    <property type="term" value="F:2,4-dienoyl-CoA reductase (NADPH) activity"/>
    <property type="evidence" value="ECO:0007669"/>
    <property type="project" value="TreeGrafter"/>
</dbReference>
<name>A0A1S1Z1F0_FLAPC</name>
<dbReference type="Gene3D" id="3.40.50.720">
    <property type="entry name" value="NAD(P)-binding Rossmann-like Domain"/>
    <property type="match status" value="1"/>
</dbReference>
<evidence type="ECO:0000313" key="3">
    <source>
        <dbReference type="EMBL" id="OHX67096.1"/>
    </source>
</evidence>
<keyword evidence="2" id="KW-0560">Oxidoreductase</keyword>
<dbReference type="PANTHER" id="PTHR43658:SF8">
    <property type="entry name" value="17-BETA-HYDROXYSTEROID DEHYDROGENASE 14-RELATED"/>
    <property type="match status" value="1"/>
</dbReference>
<dbReference type="GO" id="GO:0006635">
    <property type="term" value="P:fatty acid beta-oxidation"/>
    <property type="evidence" value="ECO:0007669"/>
    <property type="project" value="TreeGrafter"/>
</dbReference>
<dbReference type="FunFam" id="3.40.50.720:FF:000084">
    <property type="entry name" value="Short-chain dehydrogenase reductase"/>
    <property type="match status" value="1"/>
</dbReference>
<comment type="caution">
    <text evidence="3">The sequence shown here is derived from an EMBL/GenBank/DDBJ whole genome shotgun (WGS) entry which is preliminary data.</text>
</comment>
<comment type="similarity">
    <text evidence="1">Belongs to the short-chain dehydrogenases/reductases (SDR) family.</text>
</comment>
<dbReference type="CDD" id="cd05369">
    <property type="entry name" value="TER_DECR_SDR_a"/>
    <property type="match status" value="1"/>
</dbReference>
<sequence length="292" mass="32022">MYNEPMLRDNALQGKNYIVTGGATGLGKSMTKYFLELGANVTICSRKEEKLKEAADELEEQTGKRPFYVVCDVRKYDQIENVIEEASQKFGQINGLLNNAAGNFISPTERLSHKAFDTIVDIVLKGTYYFTLAIGKYWIANGIKGVMLNIVTTYASTGSGFVVPSACSKAGVLALTRSLAVEWAKYGIRANAIAPGPFPTKGAWDRLFPENIREQFDEAGKVPVGRVGEHQELANLAAYLMSDFSAYMNGEVVTIDGGEWLKGAGEFNHLDAIPSPVWDDIASSIRQSNKKK</sequence>
<dbReference type="InterPro" id="IPR036291">
    <property type="entry name" value="NAD(P)-bd_dom_sf"/>
</dbReference>
<reference evidence="3 4" key="1">
    <citation type="journal article" date="2012" name="Int. J. Syst. Evol. Microbiol.">
        <title>Flammeovirga pacifica sp. nov., isolated from deep-sea sediment.</title>
        <authorList>
            <person name="Xu H."/>
            <person name="Fu Y."/>
            <person name="Yang N."/>
            <person name="Ding Z."/>
            <person name="Lai Q."/>
            <person name="Zeng R."/>
        </authorList>
    </citation>
    <scope>NUCLEOTIDE SEQUENCE [LARGE SCALE GENOMIC DNA]</scope>
    <source>
        <strain evidence="4">DSM 24597 / LMG 26175 / WPAGA1</strain>
    </source>
</reference>
<evidence type="ECO:0000256" key="2">
    <source>
        <dbReference type="ARBA" id="ARBA00023002"/>
    </source>
</evidence>
<organism evidence="3 4">
    <name type="scientific">Flammeovirga pacifica</name>
    <dbReference type="NCBI Taxonomy" id="915059"/>
    <lineage>
        <taxon>Bacteria</taxon>
        <taxon>Pseudomonadati</taxon>
        <taxon>Bacteroidota</taxon>
        <taxon>Cytophagia</taxon>
        <taxon>Cytophagales</taxon>
        <taxon>Flammeovirgaceae</taxon>
        <taxon>Flammeovirga</taxon>
    </lineage>
</organism>
<accession>A0A1S1Z1F0</accession>
<dbReference type="Proteomes" id="UP000179797">
    <property type="component" value="Unassembled WGS sequence"/>
</dbReference>
<dbReference type="SUPFAM" id="SSF51735">
    <property type="entry name" value="NAD(P)-binding Rossmann-fold domains"/>
    <property type="match status" value="1"/>
</dbReference>
<keyword evidence="4" id="KW-1185">Reference proteome</keyword>
<dbReference type="InterPro" id="IPR002347">
    <property type="entry name" value="SDR_fam"/>
</dbReference>
<protein>
    <submittedName>
        <fullName evidence="3">Short-chain dehydrogenase</fullName>
    </submittedName>
</protein>
<dbReference type="EMBL" id="JRYR02000001">
    <property type="protein sequence ID" value="OHX67096.1"/>
    <property type="molecule type" value="Genomic_DNA"/>
</dbReference>
<gene>
    <name evidence="3" type="ORF">NH26_12455</name>
</gene>
<dbReference type="PANTHER" id="PTHR43658">
    <property type="entry name" value="SHORT-CHAIN DEHYDROGENASE/REDUCTASE"/>
    <property type="match status" value="1"/>
</dbReference>
<dbReference type="RefSeq" id="WP_044227769.1">
    <property type="nucleotide sequence ID" value="NZ_JRYR02000001.1"/>
</dbReference>